<reference evidence="2" key="1">
    <citation type="submission" date="2021-01" db="EMBL/GenBank/DDBJ databases">
        <title>Phytophthora aleatoria, a newly-described species from Pinus radiata is distinct from Phytophthora cactorum isolates based on comparative genomics.</title>
        <authorList>
            <person name="Mcdougal R."/>
            <person name="Panda P."/>
            <person name="Williams N."/>
            <person name="Studholme D.J."/>
        </authorList>
    </citation>
    <scope>NUCLEOTIDE SEQUENCE</scope>
    <source>
        <strain evidence="2">NZFS 4037</strain>
    </source>
</reference>
<evidence type="ECO:0000313" key="3">
    <source>
        <dbReference type="Proteomes" id="UP000709295"/>
    </source>
</evidence>
<comment type="caution">
    <text evidence="2">The sequence shown here is derived from an EMBL/GenBank/DDBJ whole genome shotgun (WGS) entry which is preliminary data.</text>
</comment>
<feature type="compositionally biased region" description="Basic residues" evidence="1">
    <location>
        <begin position="185"/>
        <end position="198"/>
    </location>
</feature>
<dbReference type="Proteomes" id="UP000709295">
    <property type="component" value="Unassembled WGS sequence"/>
</dbReference>
<dbReference type="AlphaFoldDB" id="A0A8J5IU28"/>
<gene>
    <name evidence="2" type="ORF">JG688_00006176</name>
</gene>
<feature type="region of interest" description="Disordered" evidence="1">
    <location>
        <begin position="185"/>
        <end position="223"/>
    </location>
</feature>
<feature type="compositionally biased region" description="Polar residues" evidence="1">
    <location>
        <begin position="199"/>
        <end position="208"/>
    </location>
</feature>
<dbReference type="EMBL" id="JAENGY010000262">
    <property type="protein sequence ID" value="KAG6967724.1"/>
    <property type="molecule type" value="Genomic_DNA"/>
</dbReference>
<name>A0A8J5IU28_9STRA</name>
<organism evidence="2 3">
    <name type="scientific">Phytophthora aleatoria</name>
    <dbReference type="NCBI Taxonomy" id="2496075"/>
    <lineage>
        <taxon>Eukaryota</taxon>
        <taxon>Sar</taxon>
        <taxon>Stramenopiles</taxon>
        <taxon>Oomycota</taxon>
        <taxon>Peronosporomycetes</taxon>
        <taxon>Peronosporales</taxon>
        <taxon>Peronosporaceae</taxon>
        <taxon>Phytophthora</taxon>
    </lineage>
</organism>
<keyword evidence="3" id="KW-1185">Reference proteome</keyword>
<evidence type="ECO:0000256" key="1">
    <source>
        <dbReference type="SAM" id="MobiDB-lite"/>
    </source>
</evidence>
<sequence>MFAFFDQVPTSTSLLLQCGYRSKACTNHRATKLDGTLHKLCEFHRRKANLNQQRLHKRQREQRAARQMHEFDTSGYNEYCPLVGAGGPSLAKIWAPDMDFLEQLLGDMQSMPPLETFLPSVSISIDDTNSFIVMFAFYDEVPTSTSLLLQCGYRSKVCTNHRATKLDGTLHKLCEFHRRKANLNQQRLHRRQREKRARIQQSESTSEESGLAKARPTKKARPSLEPIVDLVAQSPTDSYSQMSGSYYYPQYTPLVNSKLGSDDMDILELLLLDMQPQTLPPLEAFLPSNADDDSGSIAVLIRAME</sequence>
<accession>A0A8J5IU28</accession>
<proteinExistence type="predicted"/>
<protein>
    <submittedName>
        <fullName evidence="2">Uncharacterized protein</fullName>
    </submittedName>
</protein>
<evidence type="ECO:0000313" key="2">
    <source>
        <dbReference type="EMBL" id="KAG6967724.1"/>
    </source>
</evidence>